<dbReference type="InterPro" id="IPR045206">
    <property type="entry name" value="Maestro_heat-like_prot"/>
</dbReference>
<name>A0A3M0IVE8_HIRRU</name>
<evidence type="ECO:0000313" key="4">
    <source>
        <dbReference type="Proteomes" id="UP000269221"/>
    </source>
</evidence>
<dbReference type="AlphaFoldDB" id="A0A3M0IVE8"/>
<dbReference type="Proteomes" id="UP000269221">
    <property type="component" value="Unassembled WGS sequence"/>
</dbReference>
<feature type="domain" description="Maestro/Maestro-like HEAT-repeats" evidence="2">
    <location>
        <begin position="481"/>
        <end position="694"/>
    </location>
</feature>
<reference evidence="3 4" key="1">
    <citation type="submission" date="2018-07" db="EMBL/GenBank/DDBJ databases">
        <title>A high quality draft genome assembly of the barn swallow (H. rustica rustica).</title>
        <authorList>
            <person name="Formenti G."/>
            <person name="Chiara M."/>
            <person name="Poveda L."/>
            <person name="Francoijs K.-J."/>
            <person name="Bonisoli-Alquati A."/>
            <person name="Canova L."/>
            <person name="Gianfranceschi L."/>
            <person name="Horner D.S."/>
            <person name="Saino N."/>
        </authorList>
    </citation>
    <scope>NUCLEOTIDE SEQUENCE [LARGE SCALE GENOMIC DNA]</scope>
    <source>
        <strain evidence="3">Chelidonia</strain>
        <tissue evidence="3">Blood</tissue>
    </source>
</reference>
<dbReference type="Gene3D" id="1.25.10.10">
    <property type="entry name" value="Leucine-rich Repeat Variant"/>
    <property type="match status" value="1"/>
</dbReference>
<accession>A0A3M0IVE8</accession>
<evidence type="ECO:0000259" key="2">
    <source>
        <dbReference type="Pfam" id="PF23227"/>
    </source>
</evidence>
<dbReference type="InterPro" id="IPR011989">
    <property type="entry name" value="ARM-like"/>
</dbReference>
<dbReference type="OrthoDB" id="9421177at2759"/>
<dbReference type="PANTHER" id="PTHR23120:SF42">
    <property type="entry name" value="MAESTRO HEAT-LIKE REPEAT FAMILY MEMBER 3"/>
    <property type="match status" value="1"/>
</dbReference>
<sequence length="757" mass="86665">MMWRAKGSLGPAVEKVLPTLICVMQCWPLCSIRTSDGDNKEVFALAATLAVWVIVQVPECHEAMILYSSCLFVALLFHVVITTQQTPPEEVVNFWRTCQEEHHLPSDSNGSQSSWPSHATVTSTRAPSVTWALFCPQYFRLAGAFQAQLQDLLTRRFSEPSLLQVAINPVTDMEQRPPRVPKLAWLEEEEEGPGAAQAQETEEVQQFQPLQEGQKTDGKQMEQRPPSVPKLAWVEEEEKGPGPAPATETEEVQPFQPLQDDAAMDWTQEHKPAHGRFRRTAQLVCKLIKSIRQERTSIMDTRVIAYSEIFKHDIRAALLDMLVEIGVSSPEQVPNMVRYIHQWLMANESAERKMDKTLLDLTDAQPDDVVMTLLRVAPSCDRFAVQTLKSLLCLVQCEHVVVSMERKRGWDTLLCVDTHHYAVGLLAREMGHASMHLCKSILCCLLEMLSKDTQYWDFPTLAFLVEVLECMDLSGCSDSIMNVLSRHLRSQRTETRRQVLRALLLLRDDPSLTQRMWTLTKSFVELLQENDSDVIRMTIFLLSYLFLDKDTPIPSPIALTLAEVLLPLFDNDDSQVQLLSMFVFRTLMSFVVEEGRKPLKRPVCQSLVPLFFHCQDENLLVAEASRTTLLRAAQFLKKRDLEKPVKKEKLWKFVEVLLADDRSRAEEHVRQALPYLESPQEPLREAAIRFIALEHLTEDISTVVSDLALQTLYVLRALQSGRYSVFQRLQDQFRRAWKMRPRLSGFGWLHCWRSAES</sequence>
<proteinExistence type="predicted"/>
<dbReference type="SUPFAM" id="SSF48371">
    <property type="entry name" value="ARM repeat"/>
    <property type="match status" value="1"/>
</dbReference>
<dbReference type="InterPro" id="IPR016024">
    <property type="entry name" value="ARM-type_fold"/>
</dbReference>
<keyword evidence="4" id="KW-1185">Reference proteome</keyword>
<dbReference type="EMBL" id="QRBI01000218">
    <property type="protein sequence ID" value="RMB92777.1"/>
    <property type="molecule type" value="Genomic_DNA"/>
</dbReference>
<feature type="compositionally biased region" description="Low complexity" evidence="1">
    <location>
        <begin position="193"/>
        <end position="208"/>
    </location>
</feature>
<dbReference type="PANTHER" id="PTHR23120">
    <property type="entry name" value="MAESTRO-RELATED HEAT DOMAIN-CONTAINING"/>
    <property type="match status" value="1"/>
</dbReference>
<evidence type="ECO:0000256" key="1">
    <source>
        <dbReference type="SAM" id="MobiDB-lite"/>
    </source>
</evidence>
<organism evidence="3 4">
    <name type="scientific">Hirundo rustica rustica</name>
    <dbReference type="NCBI Taxonomy" id="333673"/>
    <lineage>
        <taxon>Eukaryota</taxon>
        <taxon>Metazoa</taxon>
        <taxon>Chordata</taxon>
        <taxon>Craniata</taxon>
        <taxon>Vertebrata</taxon>
        <taxon>Euteleostomi</taxon>
        <taxon>Archelosauria</taxon>
        <taxon>Archosauria</taxon>
        <taxon>Dinosauria</taxon>
        <taxon>Saurischia</taxon>
        <taxon>Theropoda</taxon>
        <taxon>Coelurosauria</taxon>
        <taxon>Aves</taxon>
        <taxon>Neognathae</taxon>
        <taxon>Neoaves</taxon>
        <taxon>Telluraves</taxon>
        <taxon>Australaves</taxon>
        <taxon>Passeriformes</taxon>
        <taxon>Sylvioidea</taxon>
        <taxon>Hirundinidae</taxon>
        <taxon>Hirundo</taxon>
    </lineage>
</organism>
<dbReference type="GO" id="GO:0005737">
    <property type="term" value="C:cytoplasm"/>
    <property type="evidence" value="ECO:0007669"/>
    <property type="project" value="TreeGrafter"/>
</dbReference>
<protein>
    <recommendedName>
        <fullName evidence="2">Maestro/Maestro-like HEAT-repeats domain-containing protein</fullName>
    </recommendedName>
</protein>
<comment type="caution">
    <text evidence="3">The sequence shown here is derived from an EMBL/GenBank/DDBJ whole genome shotgun (WGS) entry which is preliminary data.</text>
</comment>
<gene>
    <name evidence="3" type="ORF">DUI87_30827</name>
</gene>
<dbReference type="InterPro" id="IPR055406">
    <property type="entry name" value="HEAT_Maestro"/>
</dbReference>
<feature type="region of interest" description="Disordered" evidence="1">
    <location>
        <begin position="188"/>
        <end position="252"/>
    </location>
</feature>
<evidence type="ECO:0000313" key="3">
    <source>
        <dbReference type="EMBL" id="RMB92777.1"/>
    </source>
</evidence>
<dbReference type="Pfam" id="PF23227">
    <property type="entry name" value="HEAT_MROH2B_C"/>
    <property type="match status" value="1"/>
</dbReference>